<evidence type="ECO:0000313" key="4">
    <source>
        <dbReference type="Proteomes" id="UP001279660"/>
    </source>
</evidence>
<dbReference type="PANTHER" id="PTHR13847">
    <property type="entry name" value="SARCOSINE DEHYDROGENASE-RELATED"/>
    <property type="match status" value="1"/>
</dbReference>
<sequence>MLQGNRRKSKVKIAVIGGGVVGLSCALRLAQGGHIVTLVERSTRRDAASWGNAGHIATEQVAPLASIATLRSAGDRLFARGGALDLPLAAVGDWLPFAVRMIAAARPKRFAAGKRALATLLADALPAWRRLVTAIEAPDLLSEAGHLVVWESAATAASGRAAWSQADTGTASFGAATAEQIAALESATTVPLGGAIQFHGTGQITDLGRLAAVLSAGFCAAGGTIVEQEATLLREDGKATIPGLDADCVLVTAGVRSAPLVAAFGHRAPIIAERGYHIRASATGWPHDLPPVVFEDRSMIVTRFGDQVQAASFVELGHVDGPPDPRKWERLEQHVGDLGLSISGPFTRWMGSRPTLPDYLPAIGRSRRADNLFYAFGHQHLGLTLAPVTAEIIAGMITGHPNRIDMAPFDLERFGGKGGRR</sequence>
<dbReference type="EC" id="1.-.-.-" evidence="3"/>
<name>A0ABU4PPZ0_9SPHN</name>
<dbReference type="SUPFAM" id="SSF54373">
    <property type="entry name" value="FAD-linked reductases, C-terminal domain"/>
    <property type="match status" value="1"/>
</dbReference>
<evidence type="ECO:0000259" key="2">
    <source>
        <dbReference type="Pfam" id="PF01266"/>
    </source>
</evidence>
<dbReference type="SUPFAM" id="SSF51971">
    <property type="entry name" value="Nucleotide-binding domain"/>
    <property type="match status" value="1"/>
</dbReference>
<proteinExistence type="predicted"/>
<dbReference type="EMBL" id="JAWXXV010000001">
    <property type="protein sequence ID" value="MDX5985193.1"/>
    <property type="molecule type" value="Genomic_DNA"/>
</dbReference>
<comment type="caution">
    <text evidence="3">The sequence shown here is derived from an EMBL/GenBank/DDBJ whole genome shotgun (WGS) entry which is preliminary data.</text>
</comment>
<accession>A0ABU4PPZ0</accession>
<organism evidence="3 4">
    <name type="scientific">Sphingomonas echinoides</name>
    <dbReference type="NCBI Taxonomy" id="59803"/>
    <lineage>
        <taxon>Bacteria</taxon>
        <taxon>Pseudomonadati</taxon>
        <taxon>Pseudomonadota</taxon>
        <taxon>Alphaproteobacteria</taxon>
        <taxon>Sphingomonadales</taxon>
        <taxon>Sphingomonadaceae</taxon>
        <taxon>Sphingomonas</taxon>
    </lineage>
</organism>
<dbReference type="InterPro" id="IPR006076">
    <property type="entry name" value="FAD-dep_OxRdtase"/>
</dbReference>
<dbReference type="PANTHER" id="PTHR13847:SF289">
    <property type="entry name" value="GLYCINE OXIDASE"/>
    <property type="match status" value="1"/>
</dbReference>
<dbReference type="Gene3D" id="3.50.50.60">
    <property type="entry name" value="FAD/NAD(P)-binding domain"/>
    <property type="match status" value="2"/>
</dbReference>
<dbReference type="InterPro" id="IPR036188">
    <property type="entry name" value="FAD/NAD-bd_sf"/>
</dbReference>
<feature type="domain" description="FAD dependent oxidoreductase" evidence="2">
    <location>
        <begin position="12"/>
        <end position="394"/>
    </location>
</feature>
<reference evidence="3 4" key="1">
    <citation type="submission" date="2023-11" db="EMBL/GenBank/DDBJ databases">
        <title>MicrobeMod: A computational toolkit for identifying prokaryotic methylation and restriction-modification with nanopore sequencing.</title>
        <authorList>
            <person name="Crits-Christoph A."/>
            <person name="Kang S.C."/>
            <person name="Lee H."/>
            <person name="Ostrov N."/>
        </authorList>
    </citation>
    <scope>NUCLEOTIDE SEQUENCE [LARGE SCALE GENOMIC DNA]</scope>
    <source>
        <strain evidence="3 4">ATCC 14820</strain>
    </source>
</reference>
<evidence type="ECO:0000256" key="1">
    <source>
        <dbReference type="ARBA" id="ARBA00023002"/>
    </source>
</evidence>
<dbReference type="RefSeq" id="WP_050810882.1">
    <property type="nucleotide sequence ID" value="NZ_JAWXXV010000001.1"/>
</dbReference>
<gene>
    <name evidence="3" type="ORF">SIL82_13065</name>
</gene>
<keyword evidence="1 3" id="KW-0560">Oxidoreductase</keyword>
<evidence type="ECO:0000313" key="3">
    <source>
        <dbReference type="EMBL" id="MDX5985193.1"/>
    </source>
</evidence>
<dbReference type="Gene3D" id="3.30.9.10">
    <property type="entry name" value="D-Amino Acid Oxidase, subunit A, domain 2"/>
    <property type="match status" value="1"/>
</dbReference>
<dbReference type="Proteomes" id="UP001279660">
    <property type="component" value="Unassembled WGS sequence"/>
</dbReference>
<protein>
    <submittedName>
        <fullName evidence="3">FAD-binding oxidoreductase</fullName>
        <ecNumber evidence="3">1.-.-.-</ecNumber>
    </submittedName>
</protein>
<dbReference type="PROSITE" id="PS51257">
    <property type="entry name" value="PROKAR_LIPOPROTEIN"/>
    <property type="match status" value="1"/>
</dbReference>
<keyword evidence="4" id="KW-1185">Reference proteome</keyword>
<dbReference type="GO" id="GO:0016491">
    <property type="term" value="F:oxidoreductase activity"/>
    <property type="evidence" value="ECO:0007669"/>
    <property type="project" value="UniProtKB-KW"/>
</dbReference>
<dbReference type="Pfam" id="PF01266">
    <property type="entry name" value="DAO"/>
    <property type="match status" value="1"/>
</dbReference>